<dbReference type="Proteomes" id="UP000594454">
    <property type="component" value="Chromosome 1"/>
</dbReference>
<dbReference type="InterPro" id="IPR006768">
    <property type="entry name" value="Cwf19-like_C_dom-1"/>
</dbReference>
<dbReference type="EMBL" id="LR899009">
    <property type="protein sequence ID" value="CAD7077312.1"/>
    <property type="molecule type" value="Genomic_DNA"/>
</dbReference>
<organism evidence="5 6">
    <name type="scientific">Hermetia illucens</name>
    <name type="common">Black soldier fly</name>
    <dbReference type="NCBI Taxonomy" id="343691"/>
    <lineage>
        <taxon>Eukaryota</taxon>
        <taxon>Metazoa</taxon>
        <taxon>Ecdysozoa</taxon>
        <taxon>Arthropoda</taxon>
        <taxon>Hexapoda</taxon>
        <taxon>Insecta</taxon>
        <taxon>Pterygota</taxon>
        <taxon>Neoptera</taxon>
        <taxon>Endopterygota</taxon>
        <taxon>Diptera</taxon>
        <taxon>Brachycera</taxon>
        <taxon>Stratiomyomorpha</taxon>
        <taxon>Stratiomyidae</taxon>
        <taxon>Hermetiinae</taxon>
        <taxon>Hermetia</taxon>
    </lineage>
</organism>
<dbReference type="PANTHER" id="PTHR12072">
    <property type="entry name" value="CWF19, CELL CYCLE CONTROL PROTEIN"/>
    <property type="match status" value="1"/>
</dbReference>
<evidence type="ECO:0000313" key="6">
    <source>
        <dbReference type="Proteomes" id="UP000594454"/>
    </source>
</evidence>
<dbReference type="GO" id="GO:0000398">
    <property type="term" value="P:mRNA splicing, via spliceosome"/>
    <property type="evidence" value="ECO:0007669"/>
    <property type="project" value="TreeGrafter"/>
</dbReference>
<dbReference type="Gene3D" id="3.30.428.10">
    <property type="entry name" value="HIT-like"/>
    <property type="match status" value="1"/>
</dbReference>
<evidence type="ECO:0000259" key="3">
    <source>
        <dbReference type="Pfam" id="PF04676"/>
    </source>
</evidence>
<dbReference type="GO" id="GO:0061632">
    <property type="term" value="F:RNA lariat debranching enzyme activator activity"/>
    <property type="evidence" value="ECO:0007669"/>
    <property type="project" value="TreeGrafter"/>
</dbReference>
<dbReference type="InterPro" id="IPR006767">
    <property type="entry name" value="Cwf19-like_C_dom-2"/>
</dbReference>
<gene>
    <name evidence="5" type="ORF">HERILL_LOCUS670</name>
</gene>
<proteinExistence type="inferred from homology"/>
<dbReference type="InterPro" id="IPR040194">
    <property type="entry name" value="Cwf19-like"/>
</dbReference>
<dbReference type="OrthoDB" id="444325at2759"/>
<dbReference type="FunCoup" id="A0A7R8UAQ3">
    <property type="interactions" value="1945"/>
</dbReference>
<comment type="similarity">
    <text evidence="1">Belongs to the CWF19 family.</text>
</comment>
<reference evidence="5 6" key="1">
    <citation type="submission" date="2020-11" db="EMBL/GenBank/DDBJ databases">
        <authorList>
            <person name="Wallbank WR R."/>
            <person name="Pardo Diaz C."/>
            <person name="Kozak K."/>
            <person name="Martin S."/>
            <person name="Jiggins C."/>
            <person name="Moest M."/>
            <person name="Warren A I."/>
            <person name="Generalovic N T."/>
            <person name="Byers J.R.P. K."/>
            <person name="Montejo-Kovacevich G."/>
            <person name="Yen C E."/>
        </authorList>
    </citation>
    <scope>NUCLEOTIDE SEQUENCE [LARGE SCALE GENOMIC DNA]</scope>
</reference>
<evidence type="ECO:0008006" key="7">
    <source>
        <dbReference type="Google" id="ProtNLM"/>
    </source>
</evidence>
<evidence type="ECO:0000259" key="4">
    <source>
        <dbReference type="Pfam" id="PF04677"/>
    </source>
</evidence>
<feature type="domain" description="Cwf19-like C-terminal" evidence="4">
    <location>
        <begin position="303"/>
        <end position="418"/>
    </location>
</feature>
<dbReference type="OMA" id="IVPITHY"/>
<dbReference type="InterPro" id="IPR036265">
    <property type="entry name" value="HIT-like_sf"/>
</dbReference>
<dbReference type="SUPFAM" id="SSF54197">
    <property type="entry name" value="HIT-like"/>
    <property type="match status" value="1"/>
</dbReference>
<dbReference type="Pfam" id="PF04677">
    <property type="entry name" value="CwfJ_C_1"/>
    <property type="match status" value="1"/>
</dbReference>
<evidence type="ECO:0000256" key="2">
    <source>
        <dbReference type="SAM" id="MobiDB-lite"/>
    </source>
</evidence>
<accession>A0A7R8UAQ3</accession>
<name>A0A7R8UAQ3_HERIL</name>
<feature type="region of interest" description="Disordered" evidence="2">
    <location>
        <begin position="278"/>
        <end position="305"/>
    </location>
</feature>
<protein>
    <recommendedName>
        <fullName evidence="7">CWF19-like protein 1</fullName>
    </recommendedName>
</protein>
<sequence length="517" mass="59197">MDQKCKILVAGDVRGNFKQLFSRVESINKKAGPFDMLFCVGDFYSKDNNDELIAYRNGYKNIPVPTYFLGPTNAETNRQYDDNESEICTNLTYLGKRGLYTSSSGLKIAYLSGIESTGKESHAWNFTKEDVVAVRDSCFASKVSLSDYRGIDILITSPWPEGISEDKSNSSKLIAFLAKEIKPRYHFCGMNDKYFEPPPYRNPGDETTQLSLATRFISLAAVGNPEKQKAVYAVSLNPVDKMRVMDLIQKTTNEIASPFSNIDFSMYKRKQDTESGKQYFYDLNKRDDRPRKRRGNNDGSFEKRQRPTYDQESCWFCLSSANVEKHLVISIGENFYLALAKGPINSTHALIVSVTHIQSAALLPDSQWKELEEIKESLVNYFKEQDQVVCFWERNYKCSHLQINAVAIDAGYSWKIKHGFEDKAEEYELTLDELPKLTNAADLPAQGPYFVAELPDGTTLLTKQMKRFPLHFARDVFCTENLLNCEEKVDWKQCCLSKEEETELVQEFRKNYQLPRA</sequence>
<dbReference type="PANTHER" id="PTHR12072:SF4">
    <property type="entry name" value="CWF19-LIKE PROTEIN 1"/>
    <property type="match status" value="1"/>
</dbReference>
<feature type="domain" description="Cwf19-like protein C-terminal" evidence="3">
    <location>
        <begin position="442"/>
        <end position="513"/>
    </location>
</feature>
<evidence type="ECO:0000313" key="5">
    <source>
        <dbReference type="EMBL" id="CAD7077312.1"/>
    </source>
</evidence>
<evidence type="ECO:0000256" key="1">
    <source>
        <dbReference type="ARBA" id="ARBA00006795"/>
    </source>
</evidence>
<dbReference type="InParanoid" id="A0A7R8UAQ3"/>
<dbReference type="CDD" id="cd07380">
    <property type="entry name" value="MPP_CWF19_N"/>
    <property type="match status" value="1"/>
</dbReference>
<dbReference type="GO" id="GO:0071014">
    <property type="term" value="C:post-mRNA release spliceosomal complex"/>
    <property type="evidence" value="ECO:0007669"/>
    <property type="project" value="TreeGrafter"/>
</dbReference>
<dbReference type="AlphaFoldDB" id="A0A7R8UAQ3"/>
<keyword evidence="6" id="KW-1185">Reference proteome</keyword>
<dbReference type="Pfam" id="PF04676">
    <property type="entry name" value="CwfJ_C_2"/>
    <property type="match status" value="1"/>
</dbReference>